<evidence type="ECO:0000313" key="2">
    <source>
        <dbReference type="EMBL" id="PWI76267.1"/>
    </source>
</evidence>
<dbReference type="Proteomes" id="UP000245956">
    <property type="component" value="Unassembled WGS sequence"/>
</dbReference>
<keyword evidence="4" id="KW-1185">Reference proteome</keyword>
<organism evidence="2 3">
    <name type="scientific">Purpureocillium lilacinum</name>
    <name type="common">Paecilomyces lilacinus</name>
    <dbReference type="NCBI Taxonomy" id="33203"/>
    <lineage>
        <taxon>Eukaryota</taxon>
        <taxon>Fungi</taxon>
        <taxon>Dikarya</taxon>
        <taxon>Ascomycota</taxon>
        <taxon>Pezizomycotina</taxon>
        <taxon>Sordariomycetes</taxon>
        <taxon>Hypocreomycetidae</taxon>
        <taxon>Hypocreales</taxon>
        <taxon>Ophiocordycipitaceae</taxon>
        <taxon>Purpureocillium</taxon>
    </lineage>
</organism>
<reference evidence="2 3" key="2">
    <citation type="journal article" date="2016" name="Front. Microbiol.">
        <title>Genome and transcriptome sequences reveal the specific parasitism of the nematophagous Purpureocillium lilacinum 36-1.</title>
        <authorList>
            <person name="Xie J."/>
            <person name="Li S."/>
            <person name="Mo C."/>
            <person name="Xiao X."/>
            <person name="Peng D."/>
            <person name="Wang G."/>
            <person name="Xiao Y."/>
        </authorList>
    </citation>
    <scope>NUCLEOTIDE SEQUENCE [LARGE SCALE GENOMIC DNA]</scope>
    <source>
        <strain evidence="2 3">36-1</strain>
    </source>
</reference>
<reference evidence="1" key="3">
    <citation type="submission" date="2023-11" db="EMBL/GenBank/DDBJ databases">
        <authorList>
            <person name="Beijen E."/>
            <person name="Ohm R.A."/>
        </authorList>
    </citation>
    <scope>NUCLEOTIDE SEQUENCE</scope>
    <source>
        <strain evidence="1">CBS 150709</strain>
    </source>
</reference>
<dbReference type="AlphaFoldDB" id="A0A2U3EP33"/>
<dbReference type="Proteomes" id="UP001287286">
    <property type="component" value="Unassembled WGS sequence"/>
</dbReference>
<dbReference type="EMBL" id="JAWRVI010000054">
    <property type="protein sequence ID" value="KAK4083984.1"/>
    <property type="molecule type" value="Genomic_DNA"/>
</dbReference>
<comment type="caution">
    <text evidence="2">The sequence shown here is derived from an EMBL/GenBank/DDBJ whole genome shotgun (WGS) entry which is preliminary data.</text>
</comment>
<sequence length="282" mass="29783">MAGRWDAAWSGRGSSKAGWVKLSHARGTRESVQAGAMTSLAYLRVGMEHTQPRLPGRQPRIAGLPGGVVEFAALVGEALVAPCAPACHASPIDALPSPLNPSKTLHVAGGHSLEAQVLVVVEAEAFVVGRVAQNNAAARSRGSEPPQTLFHERLADTLALQPGPHRDGPEAGPTYAAAVHRDAREGNMPVHDAVQRRHEGDVERPGAAKLLDDGPFRAAAVWGILEGGVYYLSYVCFVARLLLSNEDVHGVVALPSIIHNAANLVVAVMQRLGRMPSPRHAV</sequence>
<accession>A0A2U3EP33</accession>
<reference evidence="2" key="1">
    <citation type="submission" date="2015-05" db="EMBL/GenBank/DDBJ databases">
        <authorList>
            <person name="Wang D.B."/>
            <person name="Wang M."/>
        </authorList>
    </citation>
    <scope>NUCLEOTIDE SEQUENCE</scope>
    <source>
        <strain evidence="2">36-1</strain>
    </source>
</reference>
<evidence type="ECO:0000313" key="4">
    <source>
        <dbReference type="Proteomes" id="UP001287286"/>
    </source>
</evidence>
<evidence type="ECO:0000313" key="3">
    <source>
        <dbReference type="Proteomes" id="UP000245956"/>
    </source>
</evidence>
<gene>
    <name evidence="2" type="ORF">PCL_03461</name>
    <name evidence="1" type="ORF">Purlil1_10481</name>
</gene>
<protein>
    <submittedName>
        <fullName evidence="2">Uncharacterized protein</fullName>
    </submittedName>
</protein>
<dbReference type="EMBL" id="LCWV01000001">
    <property type="protein sequence ID" value="PWI76267.1"/>
    <property type="molecule type" value="Genomic_DNA"/>
</dbReference>
<reference evidence="1 4" key="4">
    <citation type="journal article" date="2024" name="Microbiol. Resour. Announc.">
        <title>Genome annotations for the ascomycete fungi Trichoderma harzianum, Trichoderma aggressivum, and Purpureocillium lilacinum.</title>
        <authorList>
            <person name="Beijen E.P.W."/>
            <person name="Ohm R.A."/>
        </authorList>
    </citation>
    <scope>NUCLEOTIDE SEQUENCE [LARGE SCALE GENOMIC DNA]</scope>
    <source>
        <strain evidence="1 4">CBS 150709</strain>
    </source>
</reference>
<name>A0A2U3EP33_PURLI</name>
<evidence type="ECO:0000313" key="1">
    <source>
        <dbReference type="EMBL" id="KAK4083984.1"/>
    </source>
</evidence>
<proteinExistence type="predicted"/>